<evidence type="ECO:0000256" key="5">
    <source>
        <dbReference type="ARBA" id="ARBA00023136"/>
    </source>
</evidence>
<evidence type="ECO:0000313" key="9">
    <source>
        <dbReference type="Proteomes" id="UP000030680"/>
    </source>
</evidence>
<dbReference type="GeneID" id="17090433"/>
<dbReference type="OrthoDB" id="66620at2759"/>
<evidence type="ECO:0000259" key="7">
    <source>
        <dbReference type="Pfam" id="PF01061"/>
    </source>
</evidence>
<keyword evidence="4 6" id="KW-1133">Transmembrane helix</keyword>
<keyword evidence="8" id="KW-0067">ATP-binding</keyword>
<reference evidence="9" key="1">
    <citation type="journal article" date="2013" name="Science">
        <title>Gene transfer from bacteria and archaea facilitated evolution of an extremophilic eukaryote.</title>
        <authorList>
            <person name="Schonknecht G."/>
            <person name="Chen W.H."/>
            <person name="Ternes C.M."/>
            <person name="Barbier G.G."/>
            <person name="Shrestha R.P."/>
            <person name="Stanke M."/>
            <person name="Brautigam A."/>
            <person name="Baker B.J."/>
            <person name="Banfield J.F."/>
            <person name="Garavito R.M."/>
            <person name="Carr K."/>
            <person name="Wilkerson C."/>
            <person name="Rensing S.A."/>
            <person name="Gagneul D."/>
            <person name="Dickenson N.E."/>
            <person name="Oesterhelt C."/>
            <person name="Lercher M.J."/>
            <person name="Weber A.P."/>
        </authorList>
    </citation>
    <scope>NUCLEOTIDE SEQUENCE [LARGE SCALE GENOMIC DNA]</scope>
    <source>
        <strain evidence="9">074W</strain>
    </source>
</reference>
<name>M2Y7L2_GALSU</name>
<dbReference type="Gramene" id="EME31814">
    <property type="protein sequence ID" value="EME31814"/>
    <property type="gene ID" value="Gasu_08900"/>
</dbReference>
<dbReference type="Pfam" id="PF01061">
    <property type="entry name" value="ABC2_membrane"/>
    <property type="match status" value="1"/>
</dbReference>
<keyword evidence="8" id="KW-0547">Nucleotide-binding</keyword>
<feature type="domain" description="ABC-2 type transporter transmembrane" evidence="7">
    <location>
        <begin position="1"/>
        <end position="91"/>
    </location>
</feature>
<dbReference type="RefSeq" id="XP_005708334.1">
    <property type="nucleotide sequence ID" value="XM_005708277.1"/>
</dbReference>
<keyword evidence="3 6" id="KW-0812">Transmembrane</keyword>
<evidence type="ECO:0000256" key="4">
    <source>
        <dbReference type="ARBA" id="ARBA00022989"/>
    </source>
</evidence>
<evidence type="ECO:0000256" key="1">
    <source>
        <dbReference type="ARBA" id="ARBA00004141"/>
    </source>
</evidence>
<feature type="transmembrane region" description="Helical" evidence="6">
    <location>
        <begin position="12"/>
        <end position="37"/>
    </location>
</feature>
<protein>
    <submittedName>
        <fullName evidence="8">ABC transporter, ATP-binding protein isoform 1</fullName>
    </submittedName>
</protein>
<gene>
    <name evidence="8" type="ORF">Gasu_08900</name>
</gene>
<comment type="subcellular location">
    <subcellularLocation>
        <location evidence="1">Membrane</location>
        <topology evidence="1">Multi-pass membrane protein</topology>
    </subcellularLocation>
</comment>
<dbReference type="GO" id="GO:0140359">
    <property type="term" value="F:ABC-type transporter activity"/>
    <property type="evidence" value="ECO:0007669"/>
    <property type="project" value="InterPro"/>
</dbReference>
<keyword evidence="9" id="KW-1185">Reference proteome</keyword>
<dbReference type="Proteomes" id="UP000030680">
    <property type="component" value="Unassembled WGS sequence"/>
</dbReference>
<feature type="transmembrane region" description="Helical" evidence="6">
    <location>
        <begin position="136"/>
        <end position="157"/>
    </location>
</feature>
<evidence type="ECO:0000313" key="8">
    <source>
        <dbReference type="EMBL" id="EME31814.1"/>
    </source>
</evidence>
<sequence length="167" mass="18942">MLNLNPQASRFILFLIFVGITVFTAQSIGLFIAAVFMDFRKSQTLAAVFMLTSMLTGGFYVNDSQMPVWIRWIQYLSFIHYIYDSFMLNQFEGEYFPCPPGNTSGVTSSGLSCPMTAQDIYSMRGVISNIGRGGNIAIVLAYGIAFRYFAFLCLKYLNRSHKQKRRV</sequence>
<dbReference type="InterPro" id="IPR050352">
    <property type="entry name" value="ABCG_transporters"/>
</dbReference>
<dbReference type="GO" id="GO:0005524">
    <property type="term" value="F:ATP binding"/>
    <property type="evidence" value="ECO:0007669"/>
    <property type="project" value="UniProtKB-KW"/>
</dbReference>
<evidence type="ECO:0000256" key="2">
    <source>
        <dbReference type="ARBA" id="ARBA00022448"/>
    </source>
</evidence>
<organism evidence="8 9">
    <name type="scientific">Galdieria sulphuraria</name>
    <name type="common">Red alga</name>
    <dbReference type="NCBI Taxonomy" id="130081"/>
    <lineage>
        <taxon>Eukaryota</taxon>
        <taxon>Rhodophyta</taxon>
        <taxon>Bangiophyceae</taxon>
        <taxon>Galdieriales</taxon>
        <taxon>Galdieriaceae</taxon>
        <taxon>Galdieria</taxon>
    </lineage>
</organism>
<keyword evidence="5 6" id="KW-0472">Membrane</keyword>
<dbReference type="PANTHER" id="PTHR48041:SF63">
    <property type="entry name" value="EARLY GENE AT 23, ISOFORM C"/>
    <property type="match status" value="1"/>
</dbReference>
<dbReference type="EMBL" id="KB454489">
    <property type="protein sequence ID" value="EME31814.1"/>
    <property type="molecule type" value="Genomic_DNA"/>
</dbReference>
<accession>M2Y7L2</accession>
<dbReference type="InterPro" id="IPR013525">
    <property type="entry name" value="ABC2_TM"/>
</dbReference>
<keyword evidence="2" id="KW-0813">Transport</keyword>
<evidence type="ECO:0000256" key="3">
    <source>
        <dbReference type="ARBA" id="ARBA00022692"/>
    </source>
</evidence>
<dbReference type="PANTHER" id="PTHR48041">
    <property type="entry name" value="ABC TRANSPORTER G FAMILY MEMBER 28"/>
    <property type="match status" value="1"/>
</dbReference>
<evidence type="ECO:0000256" key="6">
    <source>
        <dbReference type="SAM" id="Phobius"/>
    </source>
</evidence>
<dbReference type="AlphaFoldDB" id="M2Y7L2"/>
<dbReference type="GO" id="GO:0005886">
    <property type="term" value="C:plasma membrane"/>
    <property type="evidence" value="ECO:0007669"/>
    <property type="project" value="TreeGrafter"/>
</dbReference>
<feature type="transmembrane region" description="Helical" evidence="6">
    <location>
        <begin position="44"/>
        <end position="61"/>
    </location>
</feature>
<proteinExistence type="predicted"/>